<name>A0ABT8Y4F3_9SPHN</name>
<evidence type="ECO:0000256" key="1">
    <source>
        <dbReference type="SAM" id="MobiDB-lite"/>
    </source>
</evidence>
<sequence length="162" mass="17136">MILLFLLAAQSVIVSPLPRTFPGGPGAIIRPLPPRAFSAATYDVDVRLGSAPLWSGPMRVSDYNGASFSQEKTDGSAADCAADRRGGGQERSSLLIRLSGRGIGDRSITQLTITVMRPGAVGRCEDQASTRTVGLTESFAIEPGQDVRIEGDGGLSVRVHRR</sequence>
<organism evidence="2 3">
    <name type="scientific">Sphingomonas natans</name>
    <dbReference type="NCBI Taxonomy" id="3063330"/>
    <lineage>
        <taxon>Bacteria</taxon>
        <taxon>Pseudomonadati</taxon>
        <taxon>Pseudomonadota</taxon>
        <taxon>Alphaproteobacteria</taxon>
        <taxon>Sphingomonadales</taxon>
        <taxon>Sphingomonadaceae</taxon>
        <taxon>Sphingomonas</taxon>
    </lineage>
</organism>
<evidence type="ECO:0000313" key="2">
    <source>
        <dbReference type="EMBL" id="MDO6413201.1"/>
    </source>
</evidence>
<protein>
    <submittedName>
        <fullName evidence="2">Uncharacterized protein</fullName>
    </submittedName>
</protein>
<keyword evidence="3" id="KW-1185">Reference proteome</keyword>
<gene>
    <name evidence="2" type="ORF">Q4F19_02285</name>
</gene>
<comment type="caution">
    <text evidence="2">The sequence shown here is derived from an EMBL/GenBank/DDBJ whole genome shotgun (WGS) entry which is preliminary data.</text>
</comment>
<dbReference type="RefSeq" id="WP_303539514.1">
    <property type="nucleotide sequence ID" value="NZ_JAUOTP010000001.1"/>
</dbReference>
<accession>A0ABT8Y4F3</accession>
<evidence type="ECO:0000313" key="3">
    <source>
        <dbReference type="Proteomes" id="UP001169764"/>
    </source>
</evidence>
<dbReference type="Proteomes" id="UP001169764">
    <property type="component" value="Unassembled WGS sequence"/>
</dbReference>
<proteinExistence type="predicted"/>
<feature type="region of interest" description="Disordered" evidence="1">
    <location>
        <begin position="65"/>
        <end position="86"/>
    </location>
</feature>
<dbReference type="EMBL" id="JAUOTP010000001">
    <property type="protein sequence ID" value="MDO6413201.1"/>
    <property type="molecule type" value="Genomic_DNA"/>
</dbReference>
<reference evidence="2" key="1">
    <citation type="submission" date="2023-07" db="EMBL/GenBank/DDBJ databases">
        <authorList>
            <person name="Kim M."/>
        </authorList>
    </citation>
    <scope>NUCLEOTIDE SEQUENCE</scope>
    <source>
        <strain evidence="2">BIUV-7</strain>
    </source>
</reference>